<reference evidence="1 2" key="1">
    <citation type="submission" date="2023-05" db="EMBL/GenBank/DDBJ databases">
        <title>Genome sequence of Pinibacter sp. MAH-24.</title>
        <authorList>
            <person name="Huq M.A."/>
        </authorList>
    </citation>
    <scope>NUCLEOTIDE SEQUENCE [LARGE SCALE GENOMIC DNA]</scope>
    <source>
        <strain evidence="1 2">MAH-24</strain>
    </source>
</reference>
<name>A0ABT6RHL3_9BACT</name>
<protein>
    <recommendedName>
        <fullName evidence="3">DUF4468 domain-containing protein</fullName>
    </recommendedName>
</protein>
<evidence type="ECO:0000313" key="2">
    <source>
        <dbReference type="Proteomes" id="UP001226434"/>
    </source>
</evidence>
<evidence type="ECO:0000313" key="1">
    <source>
        <dbReference type="EMBL" id="MDI3322045.1"/>
    </source>
</evidence>
<dbReference type="RefSeq" id="WP_282336168.1">
    <property type="nucleotide sequence ID" value="NZ_JASBRG010000007.1"/>
</dbReference>
<accession>A0ABT6RHL3</accession>
<evidence type="ECO:0008006" key="3">
    <source>
        <dbReference type="Google" id="ProtNLM"/>
    </source>
</evidence>
<keyword evidence="2" id="KW-1185">Reference proteome</keyword>
<proteinExistence type="predicted"/>
<dbReference type="Proteomes" id="UP001226434">
    <property type="component" value="Unassembled WGS sequence"/>
</dbReference>
<sequence>MKQLLKLTLAVAITTLSVTGHAQKIKLEDGNLDFLRNEKSVNVEFVYENVKVGKYDNEKDYIDKKKEDMNKKEAGTGDKWAKAWIDDRDNRYKPKFEELFTKNTALQVSDKGTSKYTLVYKTTFLEPGYNIGISRKNAQHNAEIVIVETANKNKVLARISLDKALGRDFWGADFDTGARLAETYADAGKALAKFIEKQTK</sequence>
<dbReference type="EMBL" id="JASBRG010000007">
    <property type="protein sequence ID" value="MDI3322045.1"/>
    <property type="molecule type" value="Genomic_DNA"/>
</dbReference>
<organism evidence="1 2">
    <name type="scientific">Pinibacter soli</name>
    <dbReference type="NCBI Taxonomy" id="3044211"/>
    <lineage>
        <taxon>Bacteria</taxon>
        <taxon>Pseudomonadati</taxon>
        <taxon>Bacteroidota</taxon>
        <taxon>Chitinophagia</taxon>
        <taxon>Chitinophagales</taxon>
        <taxon>Chitinophagaceae</taxon>
        <taxon>Pinibacter</taxon>
    </lineage>
</organism>
<comment type="caution">
    <text evidence="1">The sequence shown here is derived from an EMBL/GenBank/DDBJ whole genome shotgun (WGS) entry which is preliminary data.</text>
</comment>
<gene>
    <name evidence="1" type="ORF">QJ048_19795</name>
</gene>